<name>A0A194R3A6_PAPMA</name>
<dbReference type="Pfam" id="PF00078">
    <property type="entry name" value="RVT_1"/>
    <property type="match status" value="1"/>
</dbReference>
<gene>
    <name evidence="3" type="ORF">RR48_11544</name>
</gene>
<proteinExistence type="predicted"/>
<reference evidence="3 4" key="1">
    <citation type="journal article" date="2015" name="Nat. Commun.">
        <title>Outbred genome sequencing and CRISPR/Cas9 gene editing in butterflies.</title>
        <authorList>
            <person name="Li X."/>
            <person name="Fan D."/>
            <person name="Zhang W."/>
            <person name="Liu G."/>
            <person name="Zhang L."/>
            <person name="Zhao L."/>
            <person name="Fang X."/>
            <person name="Chen L."/>
            <person name="Dong Y."/>
            <person name="Chen Y."/>
            <person name="Ding Y."/>
            <person name="Zhao R."/>
            <person name="Feng M."/>
            <person name="Zhu Y."/>
            <person name="Feng Y."/>
            <person name="Jiang X."/>
            <person name="Zhu D."/>
            <person name="Xiang H."/>
            <person name="Feng X."/>
            <person name="Li S."/>
            <person name="Wang J."/>
            <person name="Zhang G."/>
            <person name="Kronforst M.R."/>
            <person name="Wang W."/>
        </authorList>
    </citation>
    <scope>NUCLEOTIDE SEQUENCE [LARGE SCALE GENOMIC DNA]</scope>
    <source>
        <strain evidence="3">Ya'a_city_454_Pm</strain>
        <tissue evidence="3">Whole body</tissue>
    </source>
</reference>
<dbReference type="AlphaFoldDB" id="A0A194R3A6"/>
<dbReference type="Proteomes" id="UP000053240">
    <property type="component" value="Unassembled WGS sequence"/>
</dbReference>
<evidence type="ECO:0000256" key="1">
    <source>
        <dbReference type="SAM" id="MobiDB-lite"/>
    </source>
</evidence>
<dbReference type="PROSITE" id="PS50878">
    <property type="entry name" value="RT_POL"/>
    <property type="match status" value="1"/>
</dbReference>
<evidence type="ECO:0000313" key="4">
    <source>
        <dbReference type="Proteomes" id="UP000053240"/>
    </source>
</evidence>
<feature type="compositionally biased region" description="Polar residues" evidence="1">
    <location>
        <begin position="1"/>
        <end position="10"/>
    </location>
</feature>
<dbReference type="PANTHER" id="PTHR48462:SF1">
    <property type="entry name" value="PROTEIN, PUTATIVE-RELATED"/>
    <property type="match status" value="1"/>
</dbReference>
<organism evidence="3 4">
    <name type="scientific">Papilio machaon</name>
    <name type="common">Old World swallowtail butterfly</name>
    <dbReference type="NCBI Taxonomy" id="76193"/>
    <lineage>
        <taxon>Eukaryota</taxon>
        <taxon>Metazoa</taxon>
        <taxon>Ecdysozoa</taxon>
        <taxon>Arthropoda</taxon>
        <taxon>Hexapoda</taxon>
        <taxon>Insecta</taxon>
        <taxon>Pterygota</taxon>
        <taxon>Neoptera</taxon>
        <taxon>Endopterygota</taxon>
        <taxon>Lepidoptera</taxon>
        <taxon>Glossata</taxon>
        <taxon>Ditrysia</taxon>
        <taxon>Papilionoidea</taxon>
        <taxon>Papilionidae</taxon>
        <taxon>Papilioninae</taxon>
        <taxon>Papilio</taxon>
    </lineage>
</organism>
<dbReference type="GO" id="GO:0071897">
    <property type="term" value="P:DNA biosynthetic process"/>
    <property type="evidence" value="ECO:0007669"/>
    <property type="project" value="UniProtKB-ARBA"/>
</dbReference>
<evidence type="ECO:0000313" key="3">
    <source>
        <dbReference type="EMBL" id="KPJ12288.1"/>
    </source>
</evidence>
<dbReference type="EMBL" id="KQ460779">
    <property type="protein sequence ID" value="KPJ12288.1"/>
    <property type="molecule type" value="Genomic_DNA"/>
</dbReference>
<evidence type="ECO:0000259" key="2">
    <source>
        <dbReference type="PROSITE" id="PS50878"/>
    </source>
</evidence>
<dbReference type="InParanoid" id="A0A194R3A6"/>
<feature type="compositionally biased region" description="Low complexity" evidence="1">
    <location>
        <begin position="11"/>
        <end position="20"/>
    </location>
</feature>
<dbReference type="InterPro" id="IPR000477">
    <property type="entry name" value="RT_dom"/>
</dbReference>
<dbReference type="SUPFAM" id="SSF56672">
    <property type="entry name" value="DNA/RNA polymerases"/>
    <property type="match status" value="1"/>
</dbReference>
<protein>
    <submittedName>
        <fullName evidence="3">Retrotransposable element SLACS 132 kDa protein</fullName>
    </submittedName>
</protein>
<dbReference type="InterPro" id="IPR043502">
    <property type="entry name" value="DNA/RNA_pol_sf"/>
</dbReference>
<sequence length="733" mass="80791">MLTLTLPTPEQATSASQSGATSSQELVQCRECSQPRFFKGQRGLHIHKSRCHKGRQPHVGSNENFHNVTDNEAPTGGPLWQKLNNLKRNLPLVKRIPRGARRCVATSLSSCVRDVIDKNDKHSWENFLTFAYKTLHVSQDKHGSSLAQKIKNNCSPNFRPTLDNIQEKQISYNITKRIESKFDEGDIKGAADLLFTSDVVAPNSPETYAALLSKHPQPLATTRLPDAPEPSEPTLRATPEDIRAAIMSFRRGSAGGLDGMSPQHLKDLICGVVGDVGTALLEDLTSLVNLMFSGKVCKDIIDVLYGANLCALRKMDGGIRPIAVGNTIRRVASKICCRHILQDLQQEFQPTQLGFGTKGGCEAAVHAARTFLKQGSSEVLLKVDVKNAFNSLDRGVLLTQAKDQIPLTFAYLWQCYSGSTSLAYNGQVIQSAVGCQQGDPLGPAIFSLAIHPHIKNLTSKFNVWYLDDGTLGGDAASVLSDLEKITKSFSDIGLQLNFSKCELYFSERVPAQCRYELNSKFNVLAPNIKIIDDQSLRLLGAPVLEAAFTKIVEDQILKFQESSSRLKDINPHMAYFIIKFCHFVPKTTYTLRCTPLWAHNDLLSRLDETIRVVLNSTFNCPLNDRCWAQATLPIRHGGLGIRKISCVALPAFLSSVYSSVNLVGSILGPSFCGVEVACLAEARDAWLSATGPDLPLNLASQRQWDEPLCMKTRNQLLESSENEAERSRLLASR</sequence>
<feature type="region of interest" description="Disordered" evidence="1">
    <location>
        <begin position="1"/>
        <end position="20"/>
    </location>
</feature>
<accession>A0A194R3A6</accession>
<dbReference type="PANTHER" id="PTHR48462">
    <property type="entry name" value="PROTEIN, PUTATIVE-RELATED"/>
    <property type="match status" value="1"/>
</dbReference>
<feature type="domain" description="Reverse transcriptase" evidence="2">
    <location>
        <begin position="293"/>
        <end position="543"/>
    </location>
</feature>
<keyword evidence="4" id="KW-1185">Reference proteome</keyword>